<name>A0A9W8ZM98_9PLEO</name>
<proteinExistence type="predicted"/>
<organism evidence="1 2">
    <name type="scientific">Didymella pomorum</name>
    <dbReference type="NCBI Taxonomy" id="749634"/>
    <lineage>
        <taxon>Eukaryota</taxon>
        <taxon>Fungi</taxon>
        <taxon>Dikarya</taxon>
        <taxon>Ascomycota</taxon>
        <taxon>Pezizomycotina</taxon>
        <taxon>Dothideomycetes</taxon>
        <taxon>Pleosporomycetidae</taxon>
        <taxon>Pleosporales</taxon>
        <taxon>Pleosporineae</taxon>
        <taxon>Didymellaceae</taxon>
        <taxon>Didymella</taxon>
    </lineage>
</organism>
<sequence length="231" mass="25476">MAFIGKLFKVLSEESKVAKEIEMASEASKALEETEEAFVKSALKSDTVQKIADKLAYKNGFEAGQKELMNEIEEATKGLPKGPAASAFDFGKMMGMEAAKGAAFMIGMHSAEKLWKTKASENPTPENNQRVEIQTQVNKAMDKISPITDEWAHWLSEHYDARDSFGTLTEQVNPAVAKPTKDKTVESAKAVVTANIALVEEIKKISIQIRNQETEMKKVGLQDHEGEVEDP</sequence>
<dbReference type="Proteomes" id="UP001140510">
    <property type="component" value="Unassembled WGS sequence"/>
</dbReference>
<evidence type="ECO:0000313" key="1">
    <source>
        <dbReference type="EMBL" id="KAJ4412381.1"/>
    </source>
</evidence>
<dbReference type="EMBL" id="JAPEVA010000003">
    <property type="protein sequence ID" value="KAJ4412381.1"/>
    <property type="molecule type" value="Genomic_DNA"/>
</dbReference>
<dbReference type="OrthoDB" id="5148387at2759"/>
<reference evidence="1" key="1">
    <citation type="submission" date="2022-10" db="EMBL/GenBank/DDBJ databases">
        <title>Tapping the CABI collections for fungal endophytes: first genome assemblies for Collariella, Neodidymelliopsis, Ascochyta clinopodiicola, Didymella pomorum, Didymosphaeria variabile, Neocosmospora piperis and Neocucurbitaria cava.</title>
        <authorList>
            <person name="Hill R."/>
        </authorList>
    </citation>
    <scope>NUCLEOTIDE SEQUENCE</scope>
    <source>
        <strain evidence="1">IMI 355091</strain>
    </source>
</reference>
<comment type="caution">
    <text evidence="1">The sequence shown here is derived from an EMBL/GenBank/DDBJ whole genome shotgun (WGS) entry which is preliminary data.</text>
</comment>
<gene>
    <name evidence="1" type="ORF">N0V91_000853</name>
</gene>
<evidence type="ECO:0000313" key="2">
    <source>
        <dbReference type="Proteomes" id="UP001140510"/>
    </source>
</evidence>
<keyword evidence="2" id="KW-1185">Reference proteome</keyword>
<accession>A0A9W8ZM98</accession>
<protein>
    <submittedName>
        <fullName evidence="1">Uncharacterized protein</fullName>
    </submittedName>
</protein>
<dbReference type="AlphaFoldDB" id="A0A9W8ZM98"/>